<gene>
    <name evidence="1" type="ORF">L3X38_025943</name>
</gene>
<sequence>MSVLEYKHKFNELSRFAPELVPNEEEKFMAQAVDCVLQALTLSGMTRHRRDTTDFGGPIRDHQREVVLVQVIQEVDGHEDLDQALKGETPDRIHP</sequence>
<keyword evidence="2" id="KW-1185">Reference proteome</keyword>
<dbReference type="AlphaFoldDB" id="A0AAD4W497"/>
<evidence type="ECO:0000313" key="2">
    <source>
        <dbReference type="Proteomes" id="UP001054821"/>
    </source>
</evidence>
<evidence type="ECO:0008006" key="3">
    <source>
        <dbReference type="Google" id="ProtNLM"/>
    </source>
</evidence>
<name>A0AAD4W497_PRUDU</name>
<protein>
    <recommendedName>
        <fullName evidence="3">Retrotransposon gag domain-containing protein</fullName>
    </recommendedName>
</protein>
<dbReference type="Proteomes" id="UP001054821">
    <property type="component" value="Chromosome 4"/>
</dbReference>
<evidence type="ECO:0000313" key="1">
    <source>
        <dbReference type="EMBL" id="KAI5335809.1"/>
    </source>
</evidence>
<accession>A0AAD4W497</accession>
<proteinExistence type="predicted"/>
<reference evidence="1 2" key="1">
    <citation type="journal article" date="2022" name="G3 (Bethesda)">
        <title>Whole-genome sequence and methylome profiling of the almond [Prunus dulcis (Mill.) D.A. Webb] cultivar 'Nonpareil'.</title>
        <authorList>
            <person name="D'Amico-Willman K.M."/>
            <person name="Ouma W.Z."/>
            <person name="Meulia T."/>
            <person name="Sideli G.M."/>
            <person name="Gradziel T.M."/>
            <person name="Fresnedo-Ramirez J."/>
        </authorList>
    </citation>
    <scope>NUCLEOTIDE SEQUENCE [LARGE SCALE GENOMIC DNA]</scope>
    <source>
        <strain evidence="1">Clone GOH B32 T37-40</strain>
    </source>
</reference>
<organism evidence="1 2">
    <name type="scientific">Prunus dulcis</name>
    <name type="common">Almond</name>
    <name type="synonym">Amygdalus dulcis</name>
    <dbReference type="NCBI Taxonomy" id="3755"/>
    <lineage>
        <taxon>Eukaryota</taxon>
        <taxon>Viridiplantae</taxon>
        <taxon>Streptophyta</taxon>
        <taxon>Embryophyta</taxon>
        <taxon>Tracheophyta</taxon>
        <taxon>Spermatophyta</taxon>
        <taxon>Magnoliopsida</taxon>
        <taxon>eudicotyledons</taxon>
        <taxon>Gunneridae</taxon>
        <taxon>Pentapetalae</taxon>
        <taxon>rosids</taxon>
        <taxon>fabids</taxon>
        <taxon>Rosales</taxon>
        <taxon>Rosaceae</taxon>
        <taxon>Amygdaloideae</taxon>
        <taxon>Amygdaleae</taxon>
        <taxon>Prunus</taxon>
    </lineage>
</organism>
<dbReference type="EMBL" id="JAJFAZ020000004">
    <property type="protein sequence ID" value="KAI5335809.1"/>
    <property type="molecule type" value="Genomic_DNA"/>
</dbReference>
<comment type="caution">
    <text evidence="1">The sequence shown here is derived from an EMBL/GenBank/DDBJ whole genome shotgun (WGS) entry which is preliminary data.</text>
</comment>